<reference evidence="1" key="1">
    <citation type="submission" date="2020-04" db="EMBL/GenBank/DDBJ databases">
        <authorList>
            <person name="Chiriac C."/>
            <person name="Salcher M."/>
            <person name="Ghai R."/>
            <person name="Kavagutti S V."/>
        </authorList>
    </citation>
    <scope>NUCLEOTIDE SEQUENCE</scope>
</reference>
<accession>A0A6J5KWI8</accession>
<gene>
    <name evidence="1" type="ORF">UFOVP54_200</name>
</gene>
<dbReference type="EMBL" id="LR796188">
    <property type="protein sequence ID" value="CAB4125682.1"/>
    <property type="molecule type" value="Genomic_DNA"/>
</dbReference>
<name>A0A6J5KWI8_9CAUD</name>
<organism evidence="1">
    <name type="scientific">uncultured Caudovirales phage</name>
    <dbReference type="NCBI Taxonomy" id="2100421"/>
    <lineage>
        <taxon>Viruses</taxon>
        <taxon>Duplodnaviria</taxon>
        <taxon>Heunggongvirae</taxon>
        <taxon>Uroviricota</taxon>
        <taxon>Caudoviricetes</taxon>
        <taxon>Peduoviridae</taxon>
        <taxon>Maltschvirus</taxon>
        <taxon>Maltschvirus maltsch</taxon>
    </lineage>
</organism>
<proteinExistence type="predicted"/>
<protein>
    <submittedName>
        <fullName evidence="1">Uncharacterized protein</fullName>
    </submittedName>
</protein>
<sequence length="61" mass="7446">MAALTDNKYDVYNWITKVIDSCKNYHHFRNANTLIDNFSDRYQDWEISGSLRNYLHDKQFR</sequence>
<evidence type="ECO:0000313" key="1">
    <source>
        <dbReference type="EMBL" id="CAB4125682.1"/>
    </source>
</evidence>